<dbReference type="InterPro" id="IPR012337">
    <property type="entry name" value="RNaseH-like_sf"/>
</dbReference>
<dbReference type="InterPro" id="IPR036397">
    <property type="entry name" value="RNaseH_sf"/>
</dbReference>
<feature type="domain" description="UvrC family homology region profile" evidence="1">
    <location>
        <begin position="80"/>
        <end position="128"/>
    </location>
</feature>
<gene>
    <name evidence="2" type="ORF">GCM10023189_32240</name>
</gene>
<dbReference type="InterPro" id="IPR025948">
    <property type="entry name" value="HTH-like_dom"/>
</dbReference>
<dbReference type="SUPFAM" id="SSF53098">
    <property type="entry name" value="Ribonuclease H-like"/>
    <property type="match status" value="1"/>
</dbReference>
<dbReference type="Pfam" id="PF13276">
    <property type="entry name" value="HTH_21"/>
    <property type="match status" value="1"/>
</dbReference>
<dbReference type="EMBL" id="BAABHD010000030">
    <property type="protein sequence ID" value="GAA4459065.1"/>
    <property type="molecule type" value="Genomic_DNA"/>
</dbReference>
<accession>A0ABP8N2P2</accession>
<dbReference type="PROSITE" id="PS50165">
    <property type="entry name" value="UVRC"/>
    <property type="match status" value="1"/>
</dbReference>
<dbReference type="PANTHER" id="PTHR46889">
    <property type="entry name" value="TRANSPOSASE INSF FOR INSERTION SEQUENCE IS3B-RELATED"/>
    <property type="match status" value="1"/>
</dbReference>
<dbReference type="PANTHER" id="PTHR46889:SF4">
    <property type="entry name" value="TRANSPOSASE INSO FOR INSERTION SEQUENCE ELEMENT IS911B-RELATED"/>
    <property type="match status" value="1"/>
</dbReference>
<dbReference type="InterPro" id="IPR001162">
    <property type="entry name" value="UvrC_RNase_H_dom"/>
</dbReference>
<keyword evidence="3" id="KW-1185">Reference proteome</keyword>
<proteinExistence type="predicted"/>
<dbReference type="NCBIfam" id="NF033516">
    <property type="entry name" value="transpos_IS3"/>
    <property type="match status" value="1"/>
</dbReference>
<evidence type="ECO:0000313" key="2">
    <source>
        <dbReference type="EMBL" id="GAA4459065.1"/>
    </source>
</evidence>
<dbReference type="Gene3D" id="3.30.420.10">
    <property type="entry name" value="Ribonuclease H-like superfamily/Ribonuclease H"/>
    <property type="match status" value="1"/>
</dbReference>
<organism evidence="2 3">
    <name type="scientific">Nibrella saemangeumensis</name>
    <dbReference type="NCBI Taxonomy" id="1084526"/>
    <lineage>
        <taxon>Bacteria</taxon>
        <taxon>Pseudomonadati</taxon>
        <taxon>Bacteroidota</taxon>
        <taxon>Cytophagia</taxon>
        <taxon>Cytophagales</taxon>
        <taxon>Spirosomataceae</taxon>
        <taxon>Nibrella</taxon>
    </lineage>
</organism>
<sequence>MCKVLNVSSSGYYYWRKNPVGARQQSQNQLVNHIRRVHTKSKSRYGSPRIADELREQGVKASRNRIARLMRKVGIRSIMYKKYRVQTTESNHDYPIAKNLLNREFTADKPGQKWVSDITYIATGQGWLYLTAILDLADRKVVGWALSDSLKAVDTSVAAWRMALTNRAIDGRLIFHCAGSPVRPRYSIRLYGI</sequence>
<evidence type="ECO:0000259" key="1">
    <source>
        <dbReference type="PROSITE" id="PS50165"/>
    </source>
</evidence>
<name>A0ABP8N2P2_9BACT</name>
<comment type="caution">
    <text evidence="2">The sequence shown here is derived from an EMBL/GenBank/DDBJ whole genome shotgun (WGS) entry which is preliminary data.</text>
</comment>
<dbReference type="InterPro" id="IPR050900">
    <property type="entry name" value="Transposase_IS3/IS150/IS904"/>
</dbReference>
<evidence type="ECO:0000313" key="3">
    <source>
        <dbReference type="Proteomes" id="UP001501175"/>
    </source>
</evidence>
<dbReference type="InterPro" id="IPR001584">
    <property type="entry name" value="Integrase_cat-core"/>
</dbReference>
<reference evidence="3" key="1">
    <citation type="journal article" date="2019" name="Int. J. Syst. Evol. Microbiol.">
        <title>The Global Catalogue of Microorganisms (GCM) 10K type strain sequencing project: providing services to taxonomists for standard genome sequencing and annotation.</title>
        <authorList>
            <consortium name="The Broad Institute Genomics Platform"/>
            <consortium name="The Broad Institute Genome Sequencing Center for Infectious Disease"/>
            <person name="Wu L."/>
            <person name="Ma J."/>
        </authorList>
    </citation>
    <scope>NUCLEOTIDE SEQUENCE [LARGE SCALE GENOMIC DNA]</scope>
    <source>
        <strain evidence="3">JCM 17927</strain>
    </source>
</reference>
<protein>
    <recommendedName>
        <fullName evidence="1">UvrC family homology region profile domain-containing protein</fullName>
    </recommendedName>
</protein>
<dbReference type="Pfam" id="PF00665">
    <property type="entry name" value="rve"/>
    <property type="match status" value="1"/>
</dbReference>
<dbReference type="InterPro" id="IPR048020">
    <property type="entry name" value="Transpos_IS3"/>
</dbReference>
<dbReference type="Proteomes" id="UP001501175">
    <property type="component" value="Unassembled WGS sequence"/>
</dbReference>